<dbReference type="Proteomes" id="UP000821865">
    <property type="component" value="Chromosome 4"/>
</dbReference>
<name>A0ACB8D1F6_DERSI</name>
<evidence type="ECO:0000313" key="1">
    <source>
        <dbReference type="EMBL" id="KAH7955210.1"/>
    </source>
</evidence>
<reference evidence="1" key="1">
    <citation type="submission" date="2020-05" db="EMBL/GenBank/DDBJ databases">
        <title>Large-scale comparative analyses of tick genomes elucidate their genetic diversity and vector capacities.</title>
        <authorList>
            <person name="Jia N."/>
            <person name="Wang J."/>
            <person name="Shi W."/>
            <person name="Du L."/>
            <person name="Sun Y."/>
            <person name="Zhan W."/>
            <person name="Jiang J."/>
            <person name="Wang Q."/>
            <person name="Zhang B."/>
            <person name="Ji P."/>
            <person name="Sakyi L.B."/>
            <person name="Cui X."/>
            <person name="Yuan T."/>
            <person name="Jiang B."/>
            <person name="Yang W."/>
            <person name="Lam T.T.-Y."/>
            <person name="Chang Q."/>
            <person name="Ding S."/>
            <person name="Wang X."/>
            <person name="Zhu J."/>
            <person name="Ruan X."/>
            <person name="Zhao L."/>
            <person name="Wei J."/>
            <person name="Que T."/>
            <person name="Du C."/>
            <person name="Cheng J."/>
            <person name="Dai P."/>
            <person name="Han X."/>
            <person name="Huang E."/>
            <person name="Gao Y."/>
            <person name="Liu J."/>
            <person name="Shao H."/>
            <person name="Ye R."/>
            <person name="Li L."/>
            <person name="Wei W."/>
            <person name="Wang X."/>
            <person name="Wang C."/>
            <person name="Yang T."/>
            <person name="Huo Q."/>
            <person name="Li W."/>
            <person name="Guo W."/>
            <person name="Chen H."/>
            <person name="Zhou L."/>
            <person name="Ni X."/>
            <person name="Tian J."/>
            <person name="Zhou Y."/>
            <person name="Sheng Y."/>
            <person name="Liu T."/>
            <person name="Pan Y."/>
            <person name="Xia L."/>
            <person name="Li J."/>
            <person name="Zhao F."/>
            <person name="Cao W."/>
        </authorList>
    </citation>
    <scope>NUCLEOTIDE SEQUENCE</scope>
    <source>
        <strain evidence="1">Dsil-2018</strain>
    </source>
</reference>
<accession>A0ACB8D1F6</accession>
<keyword evidence="2" id="KW-1185">Reference proteome</keyword>
<proteinExistence type="predicted"/>
<protein>
    <submittedName>
        <fullName evidence="1">Uncharacterized protein</fullName>
    </submittedName>
</protein>
<comment type="caution">
    <text evidence="1">The sequence shown here is derived from an EMBL/GenBank/DDBJ whole genome shotgun (WGS) entry which is preliminary data.</text>
</comment>
<organism evidence="1 2">
    <name type="scientific">Dermacentor silvarum</name>
    <name type="common">Tick</name>
    <dbReference type="NCBI Taxonomy" id="543639"/>
    <lineage>
        <taxon>Eukaryota</taxon>
        <taxon>Metazoa</taxon>
        <taxon>Ecdysozoa</taxon>
        <taxon>Arthropoda</taxon>
        <taxon>Chelicerata</taxon>
        <taxon>Arachnida</taxon>
        <taxon>Acari</taxon>
        <taxon>Parasitiformes</taxon>
        <taxon>Ixodida</taxon>
        <taxon>Ixodoidea</taxon>
        <taxon>Ixodidae</taxon>
        <taxon>Rhipicephalinae</taxon>
        <taxon>Dermacentor</taxon>
    </lineage>
</organism>
<dbReference type="EMBL" id="CM023473">
    <property type="protein sequence ID" value="KAH7955210.1"/>
    <property type="molecule type" value="Genomic_DNA"/>
</dbReference>
<evidence type="ECO:0000313" key="2">
    <source>
        <dbReference type="Proteomes" id="UP000821865"/>
    </source>
</evidence>
<gene>
    <name evidence="1" type="ORF">HPB49_025521</name>
</gene>
<sequence length="490" mass="54840">MLSPGVARLDAILKALEREGVAKCFQVAPDQLRSRLDARNRASRYKQRLEPAPRTRGRRGRRWGIRKQTTTESGAAAESRGIMKPLATLATVLAVSCFQLSFGQTEKEHKLIEANNEFAIRLLKVLPSPPDDNVFFSPYSLSTALGMAFIGARGATLQELAQGLGYSAASLNESDIQEGFSHQNSRLQAHARQAGLEVANSAAVQEGFKVLDSYYDTLNRTFNAHVFNVDFQHNGQQAVDAINEWVKQATHSKIDKLFNEPLDTDTRLVLMNAILFKGFWEREFEPSQTTKHVFYNGGIQGTQVDTMFLRHTTNRGFSEPLQSKVLELLYRDSDYSMVIVLPEERDGVEAVKQVLTMEKLNAAIASLRSLPVAISLPKCKGGGGGGVAERTATELRALNGQRSLPPEVRSKRKANPIPKHMSHELHEGRRKARVDRQRRQFKGDPYVTYVDVAAYSTYPTYPASRERSRERERQLLDPRGLRQGRDPSCS</sequence>